<gene>
    <name evidence="1" type="ORF">T02_13890</name>
</gene>
<evidence type="ECO:0000313" key="2">
    <source>
        <dbReference type="Proteomes" id="UP000054721"/>
    </source>
</evidence>
<evidence type="ECO:0000313" key="1">
    <source>
        <dbReference type="EMBL" id="KRZ47093.1"/>
    </source>
</evidence>
<dbReference type="EMBL" id="JYDW01001413">
    <property type="protein sequence ID" value="KRZ47093.1"/>
    <property type="molecule type" value="Genomic_DNA"/>
</dbReference>
<accession>A0A0V1KJK2</accession>
<comment type="caution">
    <text evidence="1">The sequence shown here is derived from an EMBL/GenBank/DDBJ whole genome shotgun (WGS) entry which is preliminary data.</text>
</comment>
<name>A0A0V1KJK2_9BILA</name>
<dbReference type="Proteomes" id="UP000054721">
    <property type="component" value="Unassembled WGS sequence"/>
</dbReference>
<protein>
    <submittedName>
        <fullName evidence="1">Uncharacterized protein</fullName>
    </submittedName>
</protein>
<dbReference type="AlphaFoldDB" id="A0A0V1KJK2"/>
<organism evidence="1 2">
    <name type="scientific">Trichinella nativa</name>
    <dbReference type="NCBI Taxonomy" id="6335"/>
    <lineage>
        <taxon>Eukaryota</taxon>
        <taxon>Metazoa</taxon>
        <taxon>Ecdysozoa</taxon>
        <taxon>Nematoda</taxon>
        <taxon>Enoplea</taxon>
        <taxon>Dorylaimia</taxon>
        <taxon>Trichinellida</taxon>
        <taxon>Trichinellidae</taxon>
        <taxon>Trichinella</taxon>
    </lineage>
</organism>
<sequence>MASDKIEYNSILPITPGNVSDSNNICACGSFL</sequence>
<proteinExistence type="predicted"/>
<reference evidence="1 2" key="1">
    <citation type="submission" date="2015-05" db="EMBL/GenBank/DDBJ databases">
        <title>Evolution of Trichinella species and genotypes.</title>
        <authorList>
            <person name="Korhonen P.K."/>
            <person name="Edoardo P."/>
            <person name="Giuseppe L.R."/>
            <person name="Gasser R.B."/>
        </authorList>
    </citation>
    <scope>NUCLEOTIDE SEQUENCE [LARGE SCALE GENOMIC DNA]</scope>
    <source>
        <strain evidence="1">ISS10</strain>
    </source>
</reference>
<keyword evidence="2" id="KW-1185">Reference proteome</keyword>